<sequence length="333" mass="36263">MSIVFSSFTDYLDMLPQEQARHGDALRSQVRQQVQEPSSAGLSAFLFLPDQLDHPDHDDAAQVFAQAVEQMYLPRPLVDDEIPLLFLGYHAMNRFSGKRTSQGFLLTDQAIYVQDDFTVLSAAPAPARGQALPTGVDVVQGFVSPLLAGYKAWKDWADLAQCPQSDLSARCGASLQAVIGTVIGYHAQHGSLRQPRLREWKLAELVAEHDAGEALLDPLNPKLSKKLGKVIGKFQIPADEALQFALVDFPLFGGPYGLALTSKALYGKDLMESPLRIALAQVDASALQISEKGDRLSTGANLPIALPSYTDAALRDPFLGLLKQEIVRLQSQA</sequence>
<accession>A0A679JIH6</accession>
<dbReference type="RefSeq" id="WP_339094847.1">
    <property type="nucleotide sequence ID" value="NZ_LR743508.1"/>
</dbReference>
<organism evidence="1">
    <name type="scientific">Variovorax paradoxus</name>
    <dbReference type="NCBI Taxonomy" id="34073"/>
    <lineage>
        <taxon>Bacteria</taxon>
        <taxon>Pseudomonadati</taxon>
        <taxon>Pseudomonadota</taxon>
        <taxon>Betaproteobacteria</taxon>
        <taxon>Burkholderiales</taxon>
        <taxon>Comamonadaceae</taxon>
        <taxon>Variovorax</taxon>
    </lineage>
</organism>
<reference evidence="1" key="1">
    <citation type="submission" date="2019-12" db="EMBL/GenBank/DDBJ databases">
        <authorList>
            <person name="Cremers G."/>
        </authorList>
    </citation>
    <scope>NUCLEOTIDE SEQUENCE</scope>
    <source>
        <strain evidence="1">Vvax</strain>
    </source>
</reference>
<dbReference type="EMBL" id="LR743508">
    <property type="protein sequence ID" value="CAA2110378.1"/>
    <property type="molecule type" value="Genomic_DNA"/>
</dbReference>
<name>A0A679JIH6_VARPD</name>
<proteinExistence type="predicted"/>
<dbReference type="AlphaFoldDB" id="A0A679JIH6"/>
<gene>
    <name evidence="1" type="ORF">VVAX_06622</name>
</gene>
<protein>
    <submittedName>
        <fullName evidence="1">Uncharacterized protein</fullName>
    </submittedName>
</protein>
<evidence type="ECO:0000313" key="1">
    <source>
        <dbReference type="EMBL" id="CAA2110378.1"/>
    </source>
</evidence>